<dbReference type="SUPFAM" id="SSF103473">
    <property type="entry name" value="MFS general substrate transporter"/>
    <property type="match status" value="1"/>
</dbReference>
<feature type="transmembrane region" description="Helical" evidence="5">
    <location>
        <begin position="372"/>
        <end position="390"/>
    </location>
</feature>
<comment type="caution">
    <text evidence="7">The sequence shown here is derived from an EMBL/GenBank/DDBJ whole genome shotgun (WGS) entry which is preliminary data.</text>
</comment>
<feature type="domain" description="Major facilitator superfamily (MFS) profile" evidence="6">
    <location>
        <begin position="25"/>
        <end position="416"/>
    </location>
</feature>
<evidence type="ECO:0000256" key="4">
    <source>
        <dbReference type="ARBA" id="ARBA00023136"/>
    </source>
</evidence>
<feature type="transmembrane region" description="Helical" evidence="5">
    <location>
        <begin position="396"/>
        <end position="413"/>
    </location>
</feature>
<dbReference type="InterPro" id="IPR036259">
    <property type="entry name" value="MFS_trans_sf"/>
</dbReference>
<feature type="transmembrane region" description="Helical" evidence="5">
    <location>
        <begin position="182"/>
        <end position="205"/>
    </location>
</feature>
<dbReference type="InterPro" id="IPR011701">
    <property type="entry name" value="MFS"/>
</dbReference>
<keyword evidence="3 5" id="KW-1133">Transmembrane helix</keyword>
<evidence type="ECO:0000256" key="5">
    <source>
        <dbReference type="SAM" id="Phobius"/>
    </source>
</evidence>
<dbReference type="EMBL" id="SPDS01000001">
    <property type="protein sequence ID" value="TFH57074.1"/>
    <property type="molecule type" value="Genomic_DNA"/>
</dbReference>
<feature type="transmembrane region" description="Helical" evidence="5">
    <location>
        <begin position="336"/>
        <end position="360"/>
    </location>
</feature>
<evidence type="ECO:0000313" key="8">
    <source>
        <dbReference type="Proteomes" id="UP000297638"/>
    </source>
</evidence>
<dbReference type="AlphaFoldDB" id="A0A4Y8U033"/>
<evidence type="ECO:0000313" key="7">
    <source>
        <dbReference type="EMBL" id="TFH57074.1"/>
    </source>
</evidence>
<feature type="transmembrane region" description="Helical" evidence="5">
    <location>
        <begin position="114"/>
        <end position="133"/>
    </location>
</feature>
<feature type="transmembrane region" description="Helical" evidence="5">
    <location>
        <begin position="307"/>
        <end position="324"/>
    </location>
</feature>
<dbReference type="RefSeq" id="WP_134780073.1">
    <property type="nucleotide sequence ID" value="NZ_SPDS01000001.1"/>
</dbReference>
<feature type="transmembrane region" description="Helical" evidence="5">
    <location>
        <begin position="26"/>
        <end position="51"/>
    </location>
</feature>
<evidence type="ECO:0000259" key="6">
    <source>
        <dbReference type="PROSITE" id="PS50850"/>
    </source>
</evidence>
<organism evidence="7 8">
    <name type="scientific">Glutamicibacter arilaitensis</name>
    <dbReference type="NCBI Taxonomy" id="256701"/>
    <lineage>
        <taxon>Bacteria</taxon>
        <taxon>Bacillati</taxon>
        <taxon>Actinomycetota</taxon>
        <taxon>Actinomycetes</taxon>
        <taxon>Micrococcales</taxon>
        <taxon>Micrococcaceae</taxon>
        <taxon>Glutamicibacter</taxon>
    </lineage>
</organism>
<dbReference type="Proteomes" id="UP000297638">
    <property type="component" value="Unassembled WGS sequence"/>
</dbReference>
<sequence length="423" mass="44113">MQIEASSIERNSLGDREITRIRRKSISILAAGQILGGLGSGATLTLGSLLIVDISGLDELAGMAATMNTLGAAIMALPLAALAQKFGRRISLSTGALIAASGVVIIISSAFLRYWPLLLLGMLVLGTGSAMNLQSRFAATDLSTKATRGRDLSVVVWSTTVGAVIGPNLFEPGEELARFISLPPFTGGFLIAMCAQLIGVFVYWLGLRPDPLQVAQHQAAVKADNTQLRRRGWSILKNTPIARRAVLTVALTHLYMVSLMSMTPIHMQHQGASLTLIGITISIHVAGMYALSPVFGWLTDKAGPRTIIFAGQALLITASVLVWSNGQSHTVTTLALLSLGLGWSAATVAGATMITGAVGIAERPQLQGTSDLCMNLAGVIGGLCAGPILGAVGFQGLAVVLLICAMVMIVVNLKSNSSDIVHG</sequence>
<feature type="transmembrane region" description="Helical" evidence="5">
    <location>
        <begin position="90"/>
        <end position="108"/>
    </location>
</feature>
<dbReference type="PANTHER" id="PTHR23534:SF1">
    <property type="entry name" value="MAJOR FACILITATOR SUPERFAMILY PROTEIN"/>
    <property type="match status" value="1"/>
</dbReference>
<dbReference type="GO" id="GO:0005886">
    <property type="term" value="C:plasma membrane"/>
    <property type="evidence" value="ECO:0007669"/>
    <property type="project" value="UniProtKB-SubCell"/>
</dbReference>
<dbReference type="PROSITE" id="PS50850">
    <property type="entry name" value="MFS"/>
    <property type="match status" value="1"/>
</dbReference>
<keyword evidence="2 5" id="KW-0812">Transmembrane</keyword>
<proteinExistence type="predicted"/>
<reference evidence="7 8" key="1">
    <citation type="submission" date="2019-03" db="EMBL/GenBank/DDBJ databases">
        <title>Glutamicibacter sp. LJH19 genome.</title>
        <authorList>
            <person name="Sinai Borker S."/>
            <person name="Kumar R."/>
        </authorList>
    </citation>
    <scope>NUCLEOTIDE SEQUENCE [LARGE SCALE GENOMIC DNA]</scope>
    <source>
        <strain evidence="7 8">LJH19</strain>
    </source>
</reference>
<evidence type="ECO:0000256" key="3">
    <source>
        <dbReference type="ARBA" id="ARBA00022989"/>
    </source>
</evidence>
<feature type="transmembrane region" description="Helical" evidence="5">
    <location>
        <begin position="63"/>
        <end position="83"/>
    </location>
</feature>
<dbReference type="PANTHER" id="PTHR23534">
    <property type="entry name" value="MFS PERMEASE"/>
    <property type="match status" value="1"/>
</dbReference>
<comment type="subcellular location">
    <subcellularLocation>
        <location evidence="1">Cell membrane</location>
        <topology evidence="1">Multi-pass membrane protein</topology>
    </subcellularLocation>
</comment>
<evidence type="ECO:0000256" key="2">
    <source>
        <dbReference type="ARBA" id="ARBA00022692"/>
    </source>
</evidence>
<protein>
    <submittedName>
        <fullName evidence="7">MFS transporter</fullName>
    </submittedName>
</protein>
<feature type="transmembrane region" description="Helical" evidence="5">
    <location>
        <begin position="245"/>
        <end position="265"/>
    </location>
</feature>
<feature type="transmembrane region" description="Helical" evidence="5">
    <location>
        <begin position="154"/>
        <end position="170"/>
    </location>
</feature>
<accession>A0A4Y8U033</accession>
<dbReference type="Gene3D" id="1.20.1250.20">
    <property type="entry name" value="MFS general substrate transporter like domains"/>
    <property type="match status" value="1"/>
</dbReference>
<gene>
    <name evidence="7" type="ORF">EXY26_08775</name>
</gene>
<dbReference type="InterPro" id="IPR020846">
    <property type="entry name" value="MFS_dom"/>
</dbReference>
<keyword evidence="4 5" id="KW-0472">Membrane</keyword>
<dbReference type="GO" id="GO:0022857">
    <property type="term" value="F:transmembrane transporter activity"/>
    <property type="evidence" value="ECO:0007669"/>
    <property type="project" value="InterPro"/>
</dbReference>
<name>A0A4Y8U033_9MICC</name>
<evidence type="ECO:0000256" key="1">
    <source>
        <dbReference type="ARBA" id="ARBA00004651"/>
    </source>
</evidence>
<dbReference type="Pfam" id="PF07690">
    <property type="entry name" value="MFS_1"/>
    <property type="match status" value="1"/>
</dbReference>
<feature type="transmembrane region" description="Helical" evidence="5">
    <location>
        <begin position="271"/>
        <end position="295"/>
    </location>
</feature>